<evidence type="ECO:0000313" key="2">
    <source>
        <dbReference type="EMBL" id="RNJ52147.1"/>
    </source>
</evidence>
<dbReference type="InterPro" id="IPR011032">
    <property type="entry name" value="GroES-like_sf"/>
</dbReference>
<dbReference type="GeneID" id="39607947"/>
<dbReference type="InterPro" id="IPR050700">
    <property type="entry name" value="YIM1/Zinc_Alcohol_DH_Fams"/>
</dbReference>
<evidence type="ECO:0000313" key="3">
    <source>
        <dbReference type="Proteomes" id="UP000267145"/>
    </source>
</evidence>
<feature type="domain" description="Enoyl reductase (ER)" evidence="1">
    <location>
        <begin position="42"/>
        <end position="358"/>
    </location>
</feature>
<dbReference type="Gene3D" id="3.40.50.720">
    <property type="entry name" value="NAD(P)-binding Rossmann-like Domain"/>
    <property type="match status" value="1"/>
</dbReference>
<dbReference type="SUPFAM" id="SSF51735">
    <property type="entry name" value="NAD(P)-binding Rossmann-fold domains"/>
    <property type="match status" value="1"/>
</dbReference>
<dbReference type="InterPro" id="IPR020843">
    <property type="entry name" value="ER"/>
</dbReference>
<dbReference type="PANTHER" id="PTHR11695:SF294">
    <property type="entry name" value="RETICULON-4-INTERACTING PROTEIN 1, MITOCHONDRIAL"/>
    <property type="match status" value="1"/>
</dbReference>
<dbReference type="RefSeq" id="XP_028490305.1">
    <property type="nucleotide sequence ID" value="XM_028638430.1"/>
</dbReference>
<dbReference type="GO" id="GO:0016491">
    <property type="term" value="F:oxidoreductase activity"/>
    <property type="evidence" value="ECO:0007669"/>
    <property type="project" value="InterPro"/>
</dbReference>
<evidence type="ECO:0000259" key="1">
    <source>
        <dbReference type="SMART" id="SM00829"/>
    </source>
</evidence>
<dbReference type="InterPro" id="IPR036291">
    <property type="entry name" value="NAD(P)-bd_dom_sf"/>
</dbReference>
<dbReference type="SUPFAM" id="SSF50129">
    <property type="entry name" value="GroES-like"/>
    <property type="match status" value="1"/>
</dbReference>
<reference evidence="2 3" key="1">
    <citation type="submission" date="2018-10" db="EMBL/GenBank/DDBJ databases">
        <title>Genome sequence of Verticillium nonalfalfae VnAa140.</title>
        <authorList>
            <person name="Stajich J.E."/>
            <person name="Kasson M.T."/>
        </authorList>
    </citation>
    <scope>NUCLEOTIDE SEQUENCE [LARGE SCALE GENOMIC DNA]</scope>
    <source>
        <strain evidence="2 3">VnAa140</strain>
    </source>
</reference>
<sequence>MSNLFTTTTFPLNLDKLPSTMTSDDKMRAWIHKHKNLPLERGLVLDQDHPKPPKALKPTQILVRVRAVGINPADPLFAEMTGLPGTAFIKPTPLPGLDYSGEVAATGSAVSVLRAGDRVFGRVDTQKSIPGTMAEFTVSELEGCVAMPPNVTFEQAAGVGTAAMTAYESIVLNSKAGDAVFINGGTGGVGTYGIQFAKAHGLRVTVSASTAKVALCAELGADEVIDYRTQDLVAALKAKGQVFDLVADFAYREEAALYRAANDFIKKGGKYVMVPGQVDGSTMRTIAKNSACPSMLGGGKAKFEAYFAKSNRAGFEQIAEWMANGQVRTVVDSVFTFEDMPKAVARVKSGSSTGKVIVTV</sequence>
<dbReference type="PANTHER" id="PTHR11695">
    <property type="entry name" value="ALCOHOL DEHYDROGENASE RELATED"/>
    <property type="match status" value="1"/>
</dbReference>
<proteinExistence type="predicted"/>
<dbReference type="Pfam" id="PF13602">
    <property type="entry name" value="ADH_zinc_N_2"/>
    <property type="match status" value="1"/>
</dbReference>
<name>A0A3M9XV40_9PEZI</name>
<dbReference type="AlphaFoldDB" id="A0A3M9XV40"/>
<dbReference type="Pfam" id="PF08240">
    <property type="entry name" value="ADH_N"/>
    <property type="match status" value="1"/>
</dbReference>
<dbReference type="SMART" id="SM00829">
    <property type="entry name" value="PKS_ER"/>
    <property type="match status" value="1"/>
</dbReference>
<dbReference type="EMBL" id="RBVV01000236">
    <property type="protein sequence ID" value="RNJ52147.1"/>
    <property type="molecule type" value="Genomic_DNA"/>
</dbReference>
<dbReference type="GO" id="GO:0005739">
    <property type="term" value="C:mitochondrion"/>
    <property type="evidence" value="ECO:0007669"/>
    <property type="project" value="TreeGrafter"/>
</dbReference>
<dbReference type="CDD" id="cd08267">
    <property type="entry name" value="MDR1"/>
    <property type="match status" value="1"/>
</dbReference>
<keyword evidence="3" id="KW-1185">Reference proteome</keyword>
<organism evidence="2 3">
    <name type="scientific">Verticillium nonalfalfae</name>
    <dbReference type="NCBI Taxonomy" id="1051616"/>
    <lineage>
        <taxon>Eukaryota</taxon>
        <taxon>Fungi</taxon>
        <taxon>Dikarya</taxon>
        <taxon>Ascomycota</taxon>
        <taxon>Pezizomycotina</taxon>
        <taxon>Sordariomycetes</taxon>
        <taxon>Hypocreomycetidae</taxon>
        <taxon>Glomerellales</taxon>
        <taxon>Plectosphaerellaceae</taxon>
        <taxon>Verticillium</taxon>
    </lineage>
</organism>
<comment type="caution">
    <text evidence="2">The sequence shown here is derived from an EMBL/GenBank/DDBJ whole genome shotgun (WGS) entry which is preliminary data.</text>
</comment>
<dbReference type="STRING" id="1051616.A0A3M9XV40"/>
<gene>
    <name evidence="2" type="ORF">D7B24_004258</name>
</gene>
<protein>
    <recommendedName>
        <fullName evidence="1">Enoyl reductase (ER) domain-containing protein</fullName>
    </recommendedName>
</protein>
<accession>A0A3M9XV40</accession>
<dbReference type="Proteomes" id="UP000267145">
    <property type="component" value="Unassembled WGS sequence"/>
</dbReference>
<dbReference type="InterPro" id="IPR013154">
    <property type="entry name" value="ADH-like_N"/>
</dbReference>
<dbReference type="Gene3D" id="3.90.180.10">
    <property type="entry name" value="Medium-chain alcohol dehydrogenases, catalytic domain"/>
    <property type="match status" value="1"/>
</dbReference>